<dbReference type="InterPro" id="IPR010496">
    <property type="entry name" value="AL/BT2_dom"/>
</dbReference>
<dbReference type="Gene3D" id="2.60.120.560">
    <property type="entry name" value="Exo-inulinase, domain 1"/>
    <property type="match status" value="2"/>
</dbReference>
<reference evidence="3 4" key="1">
    <citation type="journal article" date="2022" name="Syst. Appl. Microbiol.">
        <title>Rhodopirellula aestuarii sp. nov., a novel member of the genus Rhodopirellula isolated from brackish sediments collected in the Tagus River estuary, Portugal.</title>
        <authorList>
            <person name="Vitorino I.R."/>
            <person name="Klimek D."/>
            <person name="Calusinska M."/>
            <person name="Lobo-da-Cunha A."/>
            <person name="Vasconcelos V."/>
            <person name="Lage O.M."/>
        </authorList>
    </citation>
    <scope>NUCLEOTIDE SEQUENCE [LARGE SCALE GENOMIC DNA]</scope>
    <source>
        <strain evidence="3 4">ICT_H3.1</strain>
    </source>
</reference>
<evidence type="ECO:0000313" key="3">
    <source>
        <dbReference type="EMBL" id="MCM2371524.1"/>
    </source>
</evidence>
<dbReference type="Proteomes" id="UP001202961">
    <property type="component" value="Unassembled WGS sequence"/>
</dbReference>
<dbReference type="Pfam" id="PF06439">
    <property type="entry name" value="3keto-disac_hyd"/>
    <property type="match status" value="2"/>
</dbReference>
<sequence length="442" mass="49121">MISRPALLIALMIVIVGCSSKSTSPKTDAKADASPSDSIATNDTETKAEAETPFVFEAQAYEASAEQLLAARLPIEQTTQGWVRLFDGHTMFGWIIAGEANWRIEDGALVADRGKECLLTTSTRWSDYELELEFQSEAATNSGIFLRTSIDPKDPATDCIEVNIAPDDNPFPTGGIVKRKKGEAFTGDPNEWHTINMVCDHETVRVKIDDDLMCEINDAKSPRIGYIGLQFRSGKVSFRNIRVRPLELEDMVDTELTRWTRYDDMPGEININDENHLVVDGGKQQLESKETFGDFTLLADYKMDDPKSNSGIFFRSIPGDVMMGYECQVNNEIVNDNPLQPADCGAGGIFKRQDARIVAGEPGRWNSILLSADGSHFATWVNGLQVTDVYDDRKVDENPRRGLRLDPGTLIIQGHDETTKATYRKIAIKPLFDPADSVQETE</sequence>
<dbReference type="EMBL" id="JAMQBK010000032">
    <property type="protein sequence ID" value="MCM2371524.1"/>
    <property type="molecule type" value="Genomic_DNA"/>
</dbReference>
<dbReference type="RefSeq" id="WP_250929162.1">
    <property type="nucleotide sequence ID" value="NZ_JAMQBK010000032.1"/>
</dbReference>
<proteinExistence type="predicted"/>
<feature type="domain" description="3-keto-alpha-glucoside-1,2-lyase/3-keto-2-hydroxy-glucal hydratase" evidence="2">
    <location>
        <begin position="254"/>
        <end position="429"/>
    </location>
</feature>
<gene>
    <name evidence="3" type="ORF">NB063_13005</name>
</gene>
<keyword evidence="4" id="KW-1185">Reference proteome</keyword>
<organism evidence="3 4">
    <name type="scientific">Aporhodopirellula aestuarii</name>
    <dbReference type="NCBI Taxonomy" id="2950107"/>
    <lineage>
        <taxon>Bacteria</taxon>
        <taxon>Pseudomonadati</taxon>
        <taxon>Planctomycetota</taxon>
        <taxon>Planctomycetia</taxon>
        <taxon>Pirellulales</taxon>
        <taxon>Pirellulaceae</taxon>
        <taxon>Aporhodopirellula</taxon>
    </lineage>
</organism>
<evidence type="ECO:0000313" key="4">
    <source>
        <dbReference type="Proteomes" id="UP001202961"/>
    </source>
</evidence>
<accession>A0ABT0U3P2</accession>
<comment type="caution">
    <text evidence="3">The sequence shown here is derived from an EMBL/GenBank/DDBJ whole genome shotgun (WGS) entry which is preliminary data.</text>
</comment>
<name>A0ABT0U3P2_9BACT</name>
<evidence type="ECO:0000259" key="2">
    <source>
        <dbReference type="Pfam" id="PF06439"/>
    </source>
</evidence>
<feature type="region of interest" description="Disordered" evidence="1">
    <location>
        <begin position="21"/>
        <end position="47"/>
    </location>
</feature>
<evidence type="ECO:0000256" key="1">
    <source>
        <dbReference type="SAM" id="MobiDB-lite"/>
    </source>
</evidence>
<feature type="domain" description="3-keto-alpha-glucoside-1,2-lyase/3-keto-2-hydroxy-glucal hydratase" evidence="2">
    <location>
        <begin position="81"/>
        <end position="244"/>
    </location>
</feature>
<dbReference type="PROSITE" id="PS51257">
    <property type="entry name" value="PROKAR_LIPOPROTEIN"/>
    <property type="match status" value="1"/>
</dbReference>
<protein>
    <submittedName>
        <fullName evidence="3">DUF1080 domain-containing protein</fullName>
    </submittedName>
</protein>